<gene>
    <name evidence="4" type="ORF">CR164_12850</name>
</gene>
<feature type="domain" description="Ferrous iron transporter FeoA-like" evidence="3">
    <location>
        <begin position="1"/>
        <end position="73"/>
    </location>
</feature>
<dbReference type="RefSeq" id="WP_110024402.1">
    <property type="nucleotide sequence ID" value="NZ_PDNZ01000016.1"/>
</dbReference>
<dbReference type="InterPro" id="IPR038157">
    <property type="entry name" value="FeoA_core_dom"/>
</dbReference>
<evidence type="ECO:0000256" key="1">
    <source>
        <dbReference type="ARBA" id="ARBA00023004"/>
    </source>
</evidence>
<feature type="region of interest" description="Disordered" evidence="2">
    <location>
        <begin position="72"/>
        <end position="94"/>
    </location>
</feature>
<reference evidence="5" key="1">
    <citation type="submission" date="2017-10" db="EMBL/GenBank/DDBJ databases">
        <authorList>
            <person name="Gaisin V.A."/>
            <person name="Rysina M.S."/>
            <person name="Grouzdev D.S."/>
        </authorList>
    </citation>
    <scope>NUCLEOTIDE SEQUENCE [LARGE SCALE GENOMIC DNA]</scope>
    <source>
        <strain evidence="5">V1</strain>
    </source>
</reference>
<keyword evidence="1" id="KW-0408">Iron</keyword>
<dbReference type="PANTHER" id="PTHR42954:SF2">
    <property type="entry name" value="FE(2+) TRANSPORT PROTEIN A"/>
    <property type="match status" value="1"/>
</dbReference>
<dbReference type="Pfam" id="PF04023">
    <property type="entry name" value="FeoA"/>
    <property type="match status" value="1"/>
</dbReference>
<organism evidence="4 5">
    <name type="scientific">Prosthecochloris marina</name>
    <dbReference type="NCBI Taxonomy" id="2017681"/>
    <lineage>
        <taxon>Bacteria</taxon>
        <taxon>Pseudomonadati</taxon>
        <taxon>Chlorobiota</taxon>
        <taxon>Chlorobiia</taxon>
        <taxon>Chlorobiales</taxon>
        <taxon>Chlorobiaceae</taxon>
        <taxon>Prosthecochloris</taxon>
    </lineage>
</organism>
<protein>
    <submittedName>
        <fullName evidence="4">Iron transporter FeoA</fullName>
    </submittedName>
</protein>
<name>A0A317T2K4_9CHLB</name>
<evidence type="ECO:0000259" key="3">
    <source>
        <dbReference type="SMART" id="SM00899"/>
    </source>
</evidence>
<sequence length="94" mass="10338">MLLSDLKVGDKAEVTGLLVESGVRRRILDMGLVKGVRFKVLRVAPLGDPIEIVFKGVYLTLRKNEAAGVQVEKTGEVGDGRPMGNQRSRWRFGS</sequence>
<accession>A0A317T2K4</accession>
<proteinExistence type="predicted"/>
<dbReference type="OrthoDB" id="9811076at2"/>
<dbReference type="InterPro" id="IPR008988">
    <property type="entry name" value="Transcriptional_repressor_C"/>
</dbReference>
<evidence type="ECO:0000256" key="2">
    <source>
        <dbReference type="SAM" id="MobiDB-lite"/>
    </source>
</evidence>
<dbReference type="InterPro" id="IPR007167">
    <property type="entry name" value="Fe-transptr_FeoA-like"/>
</dbReference>
<dbReference type="PANTHER" id="PTHR42954">
    <property type="entry name" value="FE(2+) TRANSPORT PROTEIN A"/>
    <property type="match status" value="1"/>
</dbReference>
<dbReference type="GO" id="GO:0046914">
    <property type="term" value="F:transition metal ion binding"/>
    <property type="evidence" value="ECO:0007669"/>
    <property type="project" value="InterPro"/>
</dbReference>
<dbReference type="Gene3D" id="2.30.30.90">
    <property type="match status" value="1"/>
</dbReference>
<keyword evidence="5" id="KW-1185">Reference proteome</keyword>
<evidence type="ECO:0000313" key="4">
    <source>
        <dbReference type="EMBL" id="PWW80938.1"/>
    </source>
</evidence>
<evidence type="ECO:0000313" key="5">
    <source>
        <dbReference type="Proteomes" id="UP000246278"/>
    </source>
</evidence>
<dbReference type="Proteomes" id="UP000246278">
    <property type="component" value="Unassembled WGS sequence"/>
</dbReference>
<dbReference type="AlphaFoldDB" id="A0A317T2K4"/>
<dbReference type="InterPro" id="IPR052713">
    <property type="entry name" value="FeoA"/>
</dbReference>
<comment type="caution">
    <text evidence="4">The sequence shown here is derived from an EMBL/GenBank/DDBJ whole genome shotgun (WGS) entry which is preliminary data.</text>
</comment>
<dbReference type="SMART" id="SM00899">
    <property type="entry name" value="FeoA"/>
    <property type="match status" value="1"/>
</dbReference>
<dbReference type="SUPFAM" id="SSF50037">
    <property type="entry name" value="C-terminal domain of transcriptional repressors"/>
    <property type="match status" value="1"/>
</dbReference>
<dbReference type="EMBL" id="PDNZ01000016">
    <property type="protein sequence ID" value="PWW80938.1"/>
    <property type="molecule type" value="Genomic_DNA"/>
</dbReference>